<dbReference type="PANTHER" id="PTHR21654:SF61">
    <property type="entry name" value="TRIHELIX TRANSCRIPTION FACTOR GTL2"/>
    <property type="match status" value="1"/>
</dbReference>
<dbReference type="Proteomes" id="UP000288805">
    <property type="component" value="Unassembled WGS sequence"/>
</dbReference>
<dbReference type="Pfam" id="PF13837">
    <property type="entry name" value="Myb_DNA-bind_4"/>
    <property type="match status" value="1"/>
</dbReference>
<evidence type="ECO:0000256" key="2">
    <source>
        <dbReference type="ARBA" id="ARBA00022737"/>
    </source>
</evidence>
<dbReference type="FunFam" id="1.10.10.60:FF:000061">
    <property type="entry name" value="Trihelix transcription factor GT-2"/>
    <property type="match status" value="1"/>
</dbReference>
<sequence>MFDGVPSDQFHQFVAAAAAAAASSTTSQLQPPPPSLSFPLHVSSSTFPSFDLYPSGGGGGGGAAAAHQPLQVPHLLHPLHHHSSAPHKDDQDKEENALVSINLEPQKERSMLDLINPWSNDEVLALLRIRSSMENWYPDFTWEHVSRKLAEQGFKRSAEKCKEKFEQESRYFNTTMNYSKNYRFFSELEELYHGESPHQQDVAERIRRWSRNQMKKTGVWKRIQEMNSGGNPCLETEKVEDKSKGKKRKRHTQNKSFEMFKGFCEAVVSKMMAQQEEMHNKLLEDMVKRDEEKTAREEAWKKQEMDRINKEIEIREHEQAIAGDRQATIIGFLKKFTSSNPVETHALAIMKVNFLRYQAGPTHQLQLPQFSHKTLIPHPISVPKTNSWKHLLHPGRL</sequence>
<reference evidence="9 10" key="1">
    <citation type="journal article" date="2018" name="PLoS Genet.">
        <title>Population sequencing reveals clonal diversity and ancestral inbreeding in the grapevine cultivar Chardonnay.</title>
        <authorList>
            <person name="Roach M.J."/>
            <person name="Johnson D.L."/>
            <person name="Bohlmann J."/>
            <person name="van Vuuren H.J."/>
            <person name="Jones S.J."/>
            <person name="Pretorius I.S."/>
            <person name="Schmidt S.A."/>
            <person name="Borneman A.R."/>
        </authorList>
    </citation>
    <scope>NUCLEOTIDE SEQUENCE [LARGE SCALE GENOMIC DNA]</scope>
    <source>
        <strain evidence="10">cv. Chardonnay</strain>
        <tissue evidence="9">Leaf</tissue>
    </source>
</reference>
<comment type="subcellular location">
    <subcellularLocation>
        <location evidence="1">Nucleus</location>
    </subcellularLocation>
</comment>
<keyword evidence="3" id="KW-0805">Transcription regulation</keyword>
<dbReference type="GO" id="GO:0005634">
    <property type="term" value="C:nucleus"/>
    <property type="evidence" value="ECO:0007669"/>
    <property type="project" value="UniProtKB-SubCell"/>
</dbReference>
<dbReference type="AlphaFoldDB" id="A0A438IH09"/>
<dbReference type="EMBL" id="QGNW01000110">
    <property type="protein sequence ID" value="RVW96033.1"/>
    <property type="molecule type" value="Genomic_DNA"/>
</dbReference>
<keyword evidence="5" id="KW-0804">Transcription</keyword>
<comment type="caution">
    <text evidence="9">The sequence shown here is derived from an EMBL/GenBank/DDBJ whole genome shotgun (WGS) entry which is preliminary data.</text>
</comment>
<proteinExistence type="predicted"/>
<evidence type="ECO:0000313" key="10">
    <source>
        <dbReference type="Proteomes" id="UP000288805"/>
    </source>
</evidence>
<evidence type="ECO:0000259" key="8">
    <source>
        <dbReference type="PROSITE" id="PS50090"/>
    </source>
</evidence>
<dbReference type="InterPro" id="IPR044822">
    <property type="entry name" value="Myb_DNA-bind_4"/>
</dbReference>
<evidence type="ECO:0000256" key="6">
    <source>
        <dbReference type="ARBA" id="ARBA00023242"/>
    </source>
</evidence>
<evidence type="ECO:0000256" key="5">
    <source>
        <dbReference type="ARBA" id="ARBA00023163"/>
    </source>
</evidence>
<feature type="domain" description="Myb-like" evidence="8">
    <location>
        <begin position="116"/>
        <end position="169"/>
    </location>
</feature>
<dbReference type="PROSITE" id="PS50090">
    <property type="entry name" value="MYB_LIKE"/>
    <property type="match status" value="1"/>
</dbReference>
<feature type="region of interest" description="Disordered" evidence="7">
    <location>
        <begin position="225"/>
        <end position="252"/>
    </location>
</feature>
<dbReference type="Gene3D" id="1.10.10.60">
    <property type="entry name" value="Homeodomain-like"/>
    <property type="match status" value="1"/>
</dbReference>
<name>A0A438IH09_VITVI</name>
<gene>
    <name evidence="9" type="primary">VvCHDp000894_2</name>
    <name evidence="9" type="ORF">CK203_027758</name>
</gene>
<dbReference type="InterPro" id="IPR001005">
    <property type="entry name" value="SANT/Myb"/>
</dbReference>
<dbReference type="PANTHER" id="PTHR21654">
    <property type="entry name" value="FI21293P1"/>
    <property type="match status" value="1"/>
</dbReference>
<evidence type="ECO:0000313" key="9">
    <source>
        <dbReference type="EMBL" id="RVW96033.1"/>
    </source>
</evidence>
<evidence type="ECO:0000256" key="3">
    <source>
        <dbReference type="ARBA" id="ARBA00023015"/>
    </source>
</evidence>
<keyword evidence="4" id="KW-0238">DNA-binding</keyword>
<evidence type="ECO:0000256" key="1">
    <source>
        <dbReference type="ARBA" id="ARBA00004123"/>
    </source>
</evidence>
<dbReference type="GO" id="GO:0003677">
    <property type="term" value="F:DNA binding"/>
    <property type="evidence" value="ECO:0007669"/>
    <property type="project" value="UniProtKB-KW"/>
</dbReference>
<keyword evidence="2" id="KW-0677">Repeat</keyword>
<evidence type="ECO:0000256" key="4">
    <source>
        <dbReference type="ARBA" id="ARBA00023125"/>
    </source>
</evidence>
<organism evidence="9 10">
    <name type="scientific">Vitis vinifera</name>
    <name type="common">Grape</name>
    <dbReference type="NCBI Taxonomy" id="29760"/>
    <lineage>
        <taxon>Eukaryota</taxon>
        <taxon>Viridiplantae</taxon>
        <taxon>Streptophyta</taxon>
        <taxon>Embryophyta</taxon>
        <taxon>Tracheophyta</taxon>
        <taxon>Spermatophyta</taxon>
        <taxon>Magnoliopsida</taxon>
        <taxon>eudicotyledons</taxon>
        <taxon>Gunneridae</taxon>
        <taxon>Pentapetalae</taxon>
        <taxon>rosids</taxon>
        <taxon>Vitales</taxon>
        <taxon>Vitaceae</taxon>
        <taxon>Viteae</taxon>
        <taxon>Vitis</taxon>
    </lineage>
</organism>
<evidence type="ECO:0000256" key="7">
    <source>
        <dbReference type="SAM" id="MobiDB-lite"/>
    </source>
</evidence>
<accession>A0A438IH09</accession>
<dbReference type="GO" id="GO:0006355">
    <property type="term" value="P:regulation of DNA-templated transcription"/>
    <property type="evidence" value="ECO:0007669"/>
    <property type="project" value="UniProtKB-ARBA"/>
</dbReference>
<protein>
    <submittedName>
        <fullName evidence="9">Trihelix transcription factor GTL2</fullName>
    </submittedName>
</protein>
<keyword evidence="6" id="KW-0539">Nucleus</keyword>